<dbReference type="PANTHER" id="PTHR33204">
    <property type="entry name" value="TRANSCRIPTIONAL REGULATOR, MARR FAMILY"/>
    <property type="match status" value="1"/>
</dbReference>
<organism evidence="5 6">
    <name type="scientific">Salinigranum rubrum</name>
    <dbReference type="NCBI Taxonomy" id="755307"/>
    <lineage>
        <taxon>Archaea</taxon>
        <taxon>Methanobacteriati</taxon>
        <taxon>Methanobacteriota</taxon>
        <taxon>Stenosarchaea group</taxon>
        <taxon>Halobacteria</taxon>
        <taxon>Halobacteriales</taxon>
        <taxon>Haloferacaceae</taxon>
        <taxon>Salinigranum</taxon>
    </lineage>
</organism>
<dbReference type="InterPro" id="IPR002577">
    <property type="entry name" value="HTH_HxlR"/>
</dbReference>
<gene>
    <name evidence="5" type="ORF">C2R22_12975</name>
</gene>
<keyword evidence="2" id="KW-0238">DNA-binding</keyword>
<dbReference type="Proteomes" id="UP000236584">
    <property type="component" value="Chromosome"/>
</dbReference>
<name>A0A2I8VKJ7_9EURY</name>
<dbReference type="InterPro" id="IPR036390">
    <property type="entry name" value="WH_DNA-bd_sf"/>
</dbReference>
<dbReference type="InterPro" id="IPR011991">
    <property type="entry name" value="ArsR-like_HTH"/>
</dbReference>
<protein>
    <submittedName>
        <fullName evidence="5">Transcriptional regulator</fullName>
    </submittedName>
</protein>
<evidence type="ECO:0000256" key="1">
    <source>
        <dbReference type="ARBA" id="ARBA00023015"/>
    </source>
</evidence>
<keyword evidence="3" id="KW-0804">Transcription</keyword>
<dbReference type="AlphaFoldDB" id="A0A2I8VKJ7"/>
<evidence type="ECO:0000259" key="4">
    <source>
        <dbReference type="PROSITE" id="PS51118"/>
    </source>
</evidence>
<dbReference type="OrthoDB" id="147589at2157"/>
<dbReference type="CDD" id="cd00090">
    <property type="entry name" value="HTH_ARSR"/>
    <property type="match status" value="1"/>
</dbReference>
<keyword evidence="6" id="KW-1185">Reference proteome</keyword>
<evidence type="ECO:0000256" key="3">
    <source>
        <dbReference type="ARBA" id="ARBA00023163"/>
    </source>
</evidence>
<reference evidence="5 6" key="1">
    <citation type="submission" date="2018-01" db="EMBL/GenBank/DDBJ databases">
        <title>Complete genome sequence of Salinigranum rubrum GX10T, an extremely halophilic archaeon isolated from a marine solar saltern.</title>
        <authorList>
            <person name="Han S."/>
        </authorList>
    </citation>
    <scope>NUCLEOTIDE SEQUENCE [LARGE SCALE GENOMIC DNA]</scope>
    <source>
        <strain evidence="5 6">GX10</strain>
    </source>
</reference>
<dbReference type="GeneID" id="35593020"/>
<dbReference type="Gene3D" id="1.10.10.10">
    <property type="entry name" value="Winged helix-like DNA-binding domain superfamily/Winged helix DNA-binding domain"/>
    <property type="match status" value="1"/>
</dbReference>
<dbReference type="InterPro" id="IPR036388">
    <property type="entry name" value="WH-like_DNA-bd_sf"/>
</dbReference>
<dbReference type="PANTHER" id="PTHR33204:SF18">
    <property type="entry name" value="TRANSCRIPTIONAL REGULATORY PROTEIN"/>
    <property type="match status" value="1"/>
</dbReference>
<dbReference type="GO" id="GO:0003677">
    <property type="term" value="F:DNA binding"/>
    <property type="evidence" value="ECO:0007669"/>
    <property type="project" value="UniProtKB-KW"/>
</dbReference>
<feature type="domain" description="HTH hxlR-type" evidence="4">
    <location>
        <begin position="22"/>
        <end position="117"/>
    </location>
</feature>
<sequence length="117" mass="12995">MESCTPCGGSSSLQNQNSSTTCSLVHTFDQIGSKWQWIVVDTLLEGEKRFNELKRSTNASSHTLSRVLGDLEENDLVQRRVDADGAVSVHYALTEKGRSLSSMFDEIDSWAGNWLNL</sequence>
<evidence type="ECO:0000256" key="2">
    <source>
        <dbReference type="ARBA" id="ARBA00023125"/>
    </source>
</evidence>
<dbReference type="Pfam" id="PF01638">
    <property type="entry name" value="HxlR"/>
    <property type="match status" value="1"/>
</dbReference>
<dbReference type="SUPFAM" id="SSF46785">
    <property type="entry name" value="Winged helix' DNA-binding domain"/>
    <property type="match status" value="1"/>
</dbReference>
<evidence type="ECO:0000313" key="5">
    <source>
        <dbReference type="EMBL" id="AUV82441.1"/>
    </source>
</evidence>
<dbReference type="KEGG" id="srub:C2R22_12975"/>
<dbReference type="EMBL" id="CP026309">
    <property type="protein sequence ID" value="AUV82441.1"/>
    <property type="molecule type" value="Genomic_DNA"/>
</dbReference>
<dbReference type="PROSITE" id="PS51118">
    <property type="entry name" value="HTH_HXLR"/>
    <property type="match status" value="1"/>
</dbReference>
<accession>A0A2I8VKJ7</accession>
<evidence type="ECO:0000313" key="6">
    <source>
        <dbReference type="Proteomes" id="UP000236584"/>
    </source>
</evidence>
<proteinExistence type="predicted"/>
<keyword evidence="1" id="KW-0805">Transcription regulation</keyword>
<dbReference type="RefSeq" id="WP_103426130.1">
    <property type="nucleotide sequence ID" value="NZ_CP026309.1"/>
</dbReference>